<proteinExistence type="predicted"/>
<sequence>MFVCVYDDGEIASDAETGVYFASAKTIMICIHRGFGLSKLIRIIMDKANRDPTDGVPLIHFKFPTKVCGQHVTYTTTQIQDDDDLDGAFDMIQATPTVTFIELCTTYNSGTRPSENISLTHFDAHHPHPNTEPHQELFDLNTTYLGDWGNDIQSYTELLTVSANSYPPMTSTTFTVLVYFNGSIYVEDNYSDKFISSNTAWVTITNTMTLSQLKQAILKEFNCATLDDYEVDLRYRLPIFISGDITHYRSCTMCGDDDVESIFYMGMTKACHLPVEIMAFITARQNNAIPDEVYFDFSNNFNMSLNID</sequence>
<gene>
    <name evidence="1" type="ORF">DEO72_LG10g1919</name>
</gene>
<protein>
    <submittedName>
        <fullName evidence="1">Uncharacterized protein</fullName>
    </submittedName>
</protein>
<accession>A0A4D6NBK3</accession>
<name>A0A4D6NBK3_VIGUN</name>
<organism evidence="1 2">
    <name type="scientific">Vigna unguiculata</name>
    <name type="common">Cowpea</name>
    <dbReference type="NCBI Taxonomy" id="3917"/>
    <lineage>
        <taxon>Eukaryota</taxon>
        <taxon>Viridiplantae</taxon>
        <taxon>Streptophyta</taxon>
        <taxon>Embryophyta</taxon>
        <taxon>Tracheophyta</taxon>
        <taxon>Spermatophyta</taxon>
        <taxon>Magnoliopsida</taxon>
        <taxon>eudicotyledons</taxon>
        <taxon>Gunneridae</taxon>
        <taxon>Pentapetalae</taxon>
        <taxon>rosids</taxon>
        <taxon>fabids</taxon>
        <taxon>Fabales</taxon>
        <taxon>Fabaceae</taxon>
        <taxon>Papilionoideae</taxon>
        <taxon>50 kb inversion clade</taxon>
        <taxon>NPAAA clade</taxon>
        <taxon>indigoferoid/millettioid clade</taxon>
        <taxon>Phaseoleae</taxon>
        <taxon>Vigna</taxon>
    </lineage>
</organism>
<evidence type="ECO:0000313" key="1">
    <source>
        <dbReference type="EMBL" id="QCE10688.1"/>
    </source>
</evidence>
<dbReference type="Proteomes" id="UP000501690">
    <property type="component" value="Linkage Group LG10"/>
</dbReference>
<dbReference type="EMBL" id="CP039354">
    <property type="protein sequence ID" value="QCE10688.1"/>
    <property type="molecule type" value="Genomic_DNA"/>
</dbReference>
<evidence type="ECO:0000313" key="2">
    <source>
        <dbReference type="Proteomes" id="UP000501690"/>
    </source>
</evidence>
<keyword evidence="2" id="KW-1185">Reference proteome</keyword>
<dbReference type="AlphaFoldDB" id="A0A4D6NBK3"/>
<reference evidence="1 2" key="1">
    <citation type="submission" date="2019-04" db="EMBL/GenBank/DDBJ databases">
        <title>An improved genome assembly and genetic linkage map for asparagus bean, Vigna unguiculata ssp. sesquipedialis.</title>
        <authorList>
            <person name="Xia Q."/>
            <person name="Zhang R."/>
            <person name="Dong Y."/>
        </authorList>
    </citation>
    <scope>NUCLEOTIDE SEQUENCE [LARGE SCALE GENOMIC DNA]</scope>
    <source>
        <tissue evidence="1">Leaf</tissue>
    </source>
</reference>